<feature type="domain" description="Acyl-CoA dehydrogenase/oxidase N-terminal" evidence="8">
    <location>
        <begin position="8"/>
        <end position="116"/>
    </location>
</feature>
<dbReference type="InterPro" id="IPR037069">
    <property type="entry name" value="AcylCoA_DH/ox_N_sf"/>
</dbReference>
<evidence type="ECO:0000256" key="3">
    <source>
        <dbReference type="ARBA" id="ARBA00011881"/>
    </source>
</evidence>
<evidence type="ECO:0000259" key="7">
    <source>
        <dbReference type="Pfam" id="PF00441"/>
    </source>
</evidence>
<keyword evidence="5" id="KW-0274">FAD</keyword>
<evidence type="ECO:0000256" key="5">
    <source>
        <dbReference type="ARBA" id="ARBA00022827"/>
    </source>
</evidence>
<comment type="subunit">
    <text evidence="3">Homotetramer.</text>
</comment>
<evidence type="ECO:0000259" key="8">
    <source>
        <dbReference type="Pfam" id="PF02771"/>
    </source>
</evidence>
<keyword evidence="6" id="KW-0560">Oxidoreductase</keyword>
<dbReference type="Pfam" id="PF00441">
    <property type="entry name" value="Acyl-CoA_dh_1"/>
    <property type="match status" value="1"/>
</dbReference>
<dbReference type="PROSITE" id="PS00073">
    <property type="entry name" value="ACYL_COA_DH_2"/>
    <property type="match status" value="1"/>
</dbReference>
<sequence length="374" mass="40294">MQALTTLEKGIQRSAREFAVGEFERELLSHMRKEQVWPDGLFRQAAELGLIGVNLPESLDGGGLGMAARAVVLETFAAIDSTAAFALASGTFGAEVISRFASEALQTRVLPGLALGVARCSLALYEAPVQSLPLILSATAERVEGGWLLSGEKRRVWGGINANWFLVGCVSESEPVILFCVDASYDGISVAPEPCRMGLEMVKTATVHLNRVMVPDDACLGDDATLKCLWSGHWIDVAALALGVGRGAMDRALAYVRKRSQFGKPIGAFRITRQKVARLSGKLELARLATRRAAELFDLGKADEAASALARISATKAAVAVSDEAIQLLGGYGYMTEYDVERSLRDAKTLELLGGERSLLEEILADRELGKRRR</sequence>
<dbReference type="InterPro" id="IPR013786">
    <property type="entry name" value="AcylCoA_DH/ox_N"/>
</dbReference>
<proteinExistence type="inferred from homology"/>
<comment type="similarity">
    <text evidence="2">Belongs to the acyl-CoA dehydrogenase family.</text>
</comment>
<dbReference type="Pfam" id="PF02771">
    <property type="entry name" value="Acyl-CoA_dh_N"/>
    <property type="match status" value="1"/>
</dbReference>
<dbReference type="InterPro" id="IPR036250">
    <property type="entry name" value="AcylCo_DH-like_C"/>
</dbReference>
<dbReference type="EMBL" id="AP024488">
    <property type="protein sequence ID" value="BCS96084.1"/>
    <property type="molecule type" value="Genomic_DNA"/>
</dbReference>
<keyword evidence="10" id="KW-1185">Reference proteome</keyword>
<evidence type="ECO:0000256" key="6">
    <source>
        <dbReference type="ARBA" id="ARBA00023002"/>
    </source>
</evidence>
<feature type="domain" description="Acyl-CoA dehydrogenase/oxidase C-terminal" evidence="7">
    <location>
        <begin position="237"/>
        <end position="367"/>
    </location>
</feature>
<reference evidence="9 10" key="1">
    <citation type="submission" date="2021-02" db="EMBL/GenBank/DDBJ databases">
        <title>Complete genome of Desulfoluna sp. strain ASN36.</title>
        <authorList>
            <person name="Takahashi A."/>
            <person name="Kojima H."/>
            <person name="Fukui M."/>
        </authorList>
    </citation>
    <scope>NUCLEOTIDE SEQUENCE [LARGE SCALE GENOMIC DNA]</scope>
    <source>
        <strain evidence="9 10">ASN36</strain>
    </source>
</reference>
<dbReference type="PANTHER" id="PTHR43884">
    <property type="entry name" value="ACYL-COA DEHYDROGENASE"/>
    <property type="match status" value="1"/>
</dbReference>
<dbReference type="InterPro" id="IPR009075">
    <property type="entry name" value="AcylCo_DH/oxidase_C"/>
</dbReference>
<accession>A0ABN6F4X1</accession>
<dbReference type="Gene3D" id="1.20.140.10">
    <property type="entry name" value="Butyryl-CoA Dehydrogenase, subunit A, domain 3"/>
    <property type="match status" value="1"/>
</dbReference>
<dbReference type="RefSeq" id="WP_236892445.1">
    <property type="nucleotide sequence ID" value="NZ_AP024488.1"/>
</dbReference>
<dbReference type="InterPro" id="IPR009100">
    <property type="entry name" value="AcylCoA_DH/oxidase_NM_dom_sf"/>
</dbReference>
<name>A0ABN6F4X1_9BACT</name>
<comment type="cofactor">
    <cofactor evidence="1">
        <name>FAD</name>
        <dbReference type="ChEBI" id="CHEBI:57692"/>
    </cofactor>
</comment>
<dbReference type="Gene3D" id="1.10.540.10">
    <property type="entry name" value="Acyl-CoA dehydrogenase/oxidase, N-terminal domain"/>
    <property type="match status" value="1"/>
</dbReference>
<keyword evidence="4" id="KW-0285">Flavoprotein</keyword>
<dbReference type="PANTHER" id="PTHR43884:SF20">
    <property type="entry name" value="ACYL-COA DEHYDROGENASE FADE28"/>
    <property type="match status" value="1"/>
</dbReference>
<dbReference type="InterPro" id="IPR006089">
    <property type="entry name" value="Acyl-CoA_DH_CS"/>
</dbReference>
<gene>
    <name evidence="9" type="ORF">DSLASN_17160</name>
</gene>
<evidence type="ECO:0000256" key="2">
    <source>
        <dbReference type="ARBA" id="ARBA00009347"/>
    </source>
</evidence>
<evidence type="ECO:0000313" key="9">
    <source>
        <dbReference type="EMBL" id="BCS96084.1"/>
    </source>
</evidence>
<evidence type="ECO:0000256" key="1">
    <source>
        <dbReference type="ARBA" id="ARBA00001974"/>
    </source>
</evidence>
<protein>
    <submittedName>
        <fullName evidence="9">Acyl-CoA dehydrogenase</fullName>
    </submittedName>
</protein>
<dbReference type="Gene3D" id="2.40.110.10">
    <property type="entry name" value="Butyryl-CoA Dehydrogenase, subunit A, domain 2"/>
    <property type="match status" value="1"/>
</dbReference>
<organism evidence="9 10">
    <name type="scientific">Desulfoluna limicola</name>
    <dbReference type="NCBI Taxonomy" id="2810562"/>
    <lineage>
        <taxon>Bacteria</taxon>
        <taxon>Pseudomonadati</taxon>
        <taxon>Thermodesulfobacteriota</taxon>
        <taxon>Desulfobacteria</taxon>
        <taxon>Desulfobacterales</taxon>
        <taxon>Desulfolunaceae</taxon>
        <taxon>Desulfoluna</taxon>
    </lineage>
</organism>
<dbReference type="SUPFAM" id="SSF47203">
    <property type="entry name" value="Acyl-CoA dehydrogenase C-terminal domain-like"/>
    <property type="match status" value="1"/>
</dbReference>
<dbReference type="InterPro" id="IPR046373">
    <property type="entry name" value="Acyl-CoA_Oxase/DH_mid-dom_sf"/>
</dbReference>
<dbReference type="Proteomes" id="UP001320148">
    <property type="component" value="Chromosome"/>
</dbReference>
<dbReference type="SUPFAM" id="SSF56645">
    <property type="entry name" value="Acyl-CoA dehydrogenase NM domain-like"/>
    <property type="match status" value="1"/>
</dbReference>
<evidence type="ECO:0000313" key="10">
    <source>
        <dbReference type="Proteomes" id="UP001320148"/>
    </source>
</evidence>
<evidence type="ECO:0000256" key="4">
    <source>
        <dbReference type="ARBA" id="ARBA00022630"/>
    </source>
</evidence>